<dbReference type="AlphaFoldDB" id="A0A928ZWM5"/>
<name>A0A928ZWM5_LEPEC</name>
<keyword evidence="3" id="KW-1003">Cell membrane</keyword>
<protein>
    <submittedName>
        <fullName evidence="9">TRIC cation channel family protein</fullName>
    </submittedName>
</protein>
<feature type="transmembrane region" description="Helical" evidence="7">
    <location>
        <begin position="97"/>
        <end position="120"/>
    </location>
</feature>
<dbReference type="InterPro" id="IPR005115">
    <property type="entry name" value="Gly_transporter"/>
</dbReference>
<keyword evidence="4 7" id="KW-0812">Transmembrane</keyword>
<evidence type="ECO:0000256" key="1">
    <source>
        <dbReference type="ARBA" id="ARBA00004651"/>
    </source>
</evidence>
<dbReference type="EMBL" id="JADEXP010000203">
    <property type="protein sequence ID" value="MBE9068806.1"/>
    <property type="molecule type" value="Genomic_DNA"/>
</dbReference>
<accession>A0A928ZWM5</accession>
<evidence type="ECO:0000313" key="9">
    <source>
        <dbReference type="EMBL" id="MBE9068806.1"/>
    </source>
</evidence>
<evidence type="ECO:0000256" key="2">
    <source>
        <dbReference type="ARBA" id="ARBA00008193"/>
    </source>
</evidence>
<dbReference type="RefSeq" id="WP_193994738.1">
    <property type="nucleotide sequence ID" value="NZ_JADEXP010000203.1"/>
</dbReference>
<feature type="transmembrane region" description="Helical" evidence="7">
    <location>
        <begin position="158"/>
        <end position="175"/>
    </location>
</feature>
<evidence type="ECO:0000256" key="6">
    <source>
        <dbReference type="ARBA" id="ARBA00023136"/>
    </source>
</evidence>
<dbReference type="GO" id="GO:0005886">
    <property type="term" value="C:plasma membrane"/>
    <property type="evidence" value="ECO:0007669"/>
    <property type="project" value="UniProtKB-SubCell"/>
</dbReference>
<dbReference type="PANTHER" id="PTHR30506">
    <property type="entry name" value="INNER MEMBRANE PROTEIN"/>
    <property type="match status" value="1"/>
</dbReference>
<evidence type="ECO:0000313" key="10">
    <source>
        <dbReference type="Proteomes" id="UP000615026"/>
    </source>
</evidence>
<reference evidence="9" key="1">
    <citation type="submission" date="2020-10" db="EMBL/GenBank/DDBJ databases">
        <authorList>
            <person name="Castelo-Branco R."/>
            <person name="Eusebio N."/>
            <person name="Adriana R."/>
            <person name="Vieira A."/>
            <person name="Brugerolle De Fraissinette N."/>
            <person name="Rezende De Castro R."/>
            <person name="Schneider M.P."/>
            <person name="Vasconcelos V."/>
            <person name="Leao P.N."/>
        </authorList>
    </citation>
    <scope>NUCLEOTIDE SEQUENCE</scope>
    <source>
        <strain evidence="9">LEGE 11479</strain>
    </source>
</reference>
<evidence type="ECO:0000256" key="4">
    <source>
        <dbReference type="ARBA" id="ARBA00022692"/>
    </source>
</evidence>
<organism evidence="9 10">
    <name type="scientific">Leptolyngbya cf. ectocarpi LEGE 11479</name>
    <dbReference type="NCBI Taxonomy" id="1828722"/>
    <lineage>
        <taxon>Bacteria</taxon>
        <taxon>Bacillati</taxon>
        <taxon>Cyanobacteriota</taxon>
        <taxon>Cyanophyceae</taxon>
        <taxon>Leptolyngbyales</taxon>
        <taxon>Leptolyngbyaceae</taxon>
        <taxon>Leptolyngbya group</taxon>
        <taxon>Leptolyngbya</taxon>
    </lineage>
</organism>
<comment type="caution">
    <text evidence="9">The sequence shown here is derived from an EMBL/GenBank/DDBJ whole genome shotgun (WGS) entry which is preliminary data.</text>
</comment>
<evidence type="ECO:0000256" key="5">
    <source>
        <dbReference type="ARBA" id="ARBA00022989"/>
    </source>
</evidence>
<feature type="transmembrane region" description="Helical" evidence="7">
    <location>
        <begin position="66"/>
        <end position="85"/>
    </location>
</feature>
<gene>
    <name evidence="9" type="ORF">IQ260_19355</name>
</gene>
<feature type="transmembrane region" description="Helical" evidence="7">
    <location>
        <begin position="6"/>
        <end position="26"/>
    </location>
</feature>
<comment type="subcellular location">
    <subcellularLocation>
        <location evidence="1">Cell membrane</location>
        <topology evidence="1">Multi-pass membrane protein</topology>
    </subcellularLocation>
</comment>
<evidence type="ECO:0000256" key="3">
    <source>
        <dbReference type="ARBA" id="ARBA00022475"/>
    </source>
</evidence>
<keyword evidence="6 7" id="KW-0472">Membrane</keyword>
<dbReference type="Pfam" id="PF03458">
    <property type="entry name" value="Gly_transporter"/>
    <property type="match status" value="2"/>
</dbReference>
<feature type="domain" description="Glycine transporter" evidence="8">
    <location>
        <begin position="94"/>
        <end position="173"/>
    </location>
</feature>
<feature type="transmembrane region" description="Helical" evidence="7">
    <location>
        <begin position="33"/>
        <end position="54"/>
    </location>
</feature>
<evidence type="ECO:0000256" key="7">
    <source>
        <dbReference type="SAM" id="Phobius"/>
    </source>
</evidence>
<dbReference type="PANTHER" id="PTHR30506:SF3">
    <property type="entry name" value="UPF0126 INNER MEMBRANE PROTEIN YADS-RELATED"/>
    <property type="match status" value="1"/>
</dbReference>
<dbReference type="Proteomes" id="UP000615026">
    <property type="component" value="Unassembled WGS sequence"/>
</dbReference>
<proteinExistence type="inferred from homology"/>
<evidence type="ECO:0000259" key="8">
    <source>
        <dbReference type="Pfam" id="PF03458"/>
    </source>
</evidence>
<feature type="transmembrane region" description="Helical" evidence="7">
    <location>
        <begin position="181"/>
        <end position="198"/>
    </location>
</feature>
<sequence length="206" mass="22271">MFCTPFLYMLDLFSTAVFAASGALVAREQHRNSLTAVGYAILTAVGGGTLRDIVLRQPIFWTKAPVYFLLAMSVGLSVFVFSAFARLRHRQLWLMDAIGLATFTIVGTQHVLQLPIAASLSLLMRWLPPAMGLMTGVGGGIVRDLLSRQMPYVLRNPGYAIASFTGGSVYYGLASLQGSKVVAIGVAIATVLFTLPHINKAIKPFF</sequence>
<keyword evidence="5 7" id="KW-1133">Transmembrane helix</keyword>
<feature type="domain" description="Glycine transporter" evidence="8">
    <location>
        <begin position="9"/>
        <end position="82"/>
    </location>
</feature>
<keyword evidence="10" id="KW-1185">Reference proteome</keyword>
<comment type="similarity">
    <text evidence="2">Belongs to the UPF0126 family.</text>
</comment>